<keyword evidence="8" id="KW-1185">Reference proteome</keyword>
<organism evidence="7 8">
    <name type="scientific">Microbaculum marinum</name>
    <dbReference type="NCBI Taxonomy" id="1764581"/>
    <lineage>
        <taxon>Bacteria</taxon>
        <taxon>Pseudomonadati</taxon>
        <taxon>Pseudomonadota</taxon>
        <taxon>Alphaproteobacteria</taxon>
        <taxon>Hyphomicrobiales</taxon>
        <taxon>Tepidamorphaceae</taxon>
        <taxon>Microbaculum</taxon>
    </lineage>
</organism>
<dbReference type="InterPro" id="IPR015815">
    <property type="entry name" value="HIBADH-related"/>
</dbReference>
<evidence type="ECO:0000256" key="2">
    <source>
        <dbReference type="ARBA" id="ARBA00023002"/>
    </source>
</evidence>
<feature type="domain" description="3-hydroxyisobutyrate dehydrogenase-like NAD-binding" evidence="6">
    <location>
        <begin position="165"/>
        <end position="285"/>
    </location>
</feature>
<dbReference type="Gene3D" id="3.40.50.720">
    <property type="entry name" value="NAD(P)-binding Rossmann-like Domain"/>
    <property type="match status" value="1"/>
</dbReference>
<comment type="caution">
    <text evidence="7">The sequence shown here is derived from an EMBL/GenBank/DDBJ whole genome shotgun (WGS) entry which is preliminary data.</text>
</comment>
<feature type="domain" description="6-phosphogluconate dehydrogenase NADP-binding" evidence="5">
    <location>
        <begin position="4"/>
        <end position="159"/>
    </location>
</feature>
<dbReference type="PANTHER" id="PTHR43060">
    <property type="entry name" value="3-HYDROXYISOBUTYRATE DEHYDROGENASE-LIKE 1, MITOCHONDRIAL-RELATED"/>
    <property type="match status" value="1"/>
</dbReference>
<dbReference type="EC" id="1.1.-.-" evidence="7"/>
<keyword evidence="3" id="KW-0520">NAD</keyword>
<name>A0AAW9RP18_9HYPH</name>
<evidence type="ECO:0000256" key="4">
    <source>
        <dbReference type="PIRSR" id="PIRSR000103-1"/>
    </source>
</evidence>
<keyword evidence="2 7" id="KW-0560">Oxidoreductase</keyword>
<dbReference type="InterPro" id="IPR006115">
    <property type="entry name" value="6PGDH_NADP-bd"/>
</dbReference>
<protein>
    <submittedName>
        <fullName evidence="7">NAD(P)-dependent oxidoreductase</fullName>
        <ecNumber evidence="7">1.1.-.-</ecNumber>
    </submittedName>
</protein>
<dbReference type="GO" id="GO:0051287">
    <property type="term" value="F:NAD binding"/>
    <property type="evidence" value="ECO:0007669"/>
    <property type="project" value="InterPro"/>
</dbReference>
<evidence type="ECO:0000256" key="3">
    <source>
        <dbReference type="ARBA" id="ARBA00023027"/>
    </source>
</evidence>
<dbReference type="InterPro" id="IPR002204">
    <property type="entry name" value="3-OH-isobutyrate_DH-rel_CS"/>
</dbReference>
<dbReference type="GO" id="GO:0050661">
    <property type="term" value="F:NADP binding"/>
    <property type="evidence" value="ECO:0007669"/>
    <property type="project" value="InterPro"/>
</dbReference>
<dbReference type="GO" id="GO:0016491">
    <property type="term" value="F:oxidoreductase activity"/>
    <property type="evidence" value="ECO:0007669"/>
    <property type="project" value="UniProtKB-KW"/>
</dbReference>
<dbReference type="SUPFAM" id="SSF51735">
    <property type="entry name" value="NAD(P)-binding Rossmann-fold domains"/>
    <property type="match status" value="1"/>
</dbReference>
<gene>
    <name evidence="7" type="ORF">V3328_11220</name>
</gene>
<dbReference type="InterPro" id="IPR013328">
    <property type="entry name" value="6PGD_dom2"/>
</dbReference>
<evidence type="ECO:0000259" key="6">
    <source>
        <dbReference type="Pfam" id="PF14833"/>
    </source>
</evidence>
<feature type="active site" evidence="4">
    <location>
        <position position="171"/>
    </location>
</feature>
<dbReference type="InterPro" id="IPR036291">
    <property type="entry name" value="NAD(P)-bd_dom_sf"/>
</dbReference>
<dbReference type="Pfam" id="PF03446">
    <property type="entry name" value="NAD_binding_2"/>
    <property type="match status" value="1"/>
</dbReference>
<evidence type="ECO:0000259" key="5">
    <source>
        <dbReference type="Pfam" id="PF03446"/>
    </source>
</evidence>
<dbReference type="PROSITE" id="PS00895">
    <property type="entry name" value="3_HYDROXYISOBUT_DH"/>
    <property type="match status" value="1"/>
</dbReference>
<dbReference type="EMBL" id="JAZHOF010000004">
    <property type="protein sequence ID" value="MEJ8572048.1"/>
    <property type="molecule type" value="Genomic_DNA"/>
</dbReference>
<dbReference type="InterPro" id="IPR029154">
    <property type="entry name" value="HIBADH-like_NADP-bd"/>
</dbReference>
<dbReference type="PIRSF" id="PIRSF000103">
    <property type="entry name" value="HIBADH"/>
    <property type="match status" value="1"/>
</dbReference>
<sequence>MTARIAFLGLGLMGAPMARRLAQSGCELVVWNRSREKAEPFVGLAAIADTPAAAAKGADLVCLCLTDAKAVEAVVFGKDGLVEAADLRCVIDFSSIRPETARDIAARLGEATGAGWIDAPVSGGVPGAEQGTLVVMAGGDEGDVEAAKSLTTSLYSRFTHMGPVGAGQTTKLANQIVAGCTIAIVAEAVNFAERSGIDAAKLFEALGGGFADSKPFQIFGPRMVARDYEKPLGTCRLMLKDLDTVRDAARPIDAMLPMASAAAELYRSTATRDLLDSDISALIEMFAGAAKT</sequence>
<dbReference type="Proteomes" id="UP001378188">
    <property type="component" value="Unassembled WGS sequence"/>
</dbReference>
<dbReference type="Gene3D" id="1.10.1040.10">
    <property type="entry name" value="N-(1-d-carboxylethyl)-l-norvaline Dehydrogenase, domain 2"/>
    <property type="match status" value="1"/>
</dbReference>
<dbReference type="Pfam" id="PF14833">
    <property type="entry name" value="NAD_binding_11"/>
    <property type="match status" value="1"/>
</dbReference>
<comment type="similarity">
    <text evidence="1">Belongs to the HIBADH-related family.</text>
</comment>
<evidence type="ECO:0000313" key="8">
    <source>
        <dbReference type="Proteomes" id="UP001378188"/>
    </source>
</evidence>
<proteinExistence type="inferred from homology"/>
<dbReference type="GO" id="GO:0016054">
    <property type="term" value="P:organic acid catabolic process"/>
    <property type="evidence" value="ECO:0007669"/>
    <property type="project" value="UniProtKB-ARBA"/>
</dbReference>
<dbReference type="PANTHER" id="PTHR43060:SF15">
    <property type="entry name" value="3-HYDROXYISOBUTYRATE DEHYDROGENASE-LIKE 1, MITOCHONDRIAL-RELATED"/>
    <property type="match status" value="1"/>
</dbReference>
<evidence type="ECO:0000256" key="1">
    <source>
        <dbReference type="ARBA" id="ARBA00009080"/>
    </source>
</evidence>
<dbReference type="AlphaFoldDB" id="A0AAW9RP18"/>
<accession>A0AAW9RP18</accession>
<dbReference type="SUPFAM" id="SSF48179">
    <property type="entry name" value="6-phosphogluconate dehydrogenase C-terminal domain-like"/>
    <property type="match status" value="1"/>
</dbReference>
<evidence type="ECO:0000313" key="7">
    <source>
        <dbReference type="EMBL" id="MEJ8572048.1"/>
    </source>
</evidence>
<reference evidence="7 8" key="1">
    <citation type="submission" date="2024-02" db="EMBL/GenBank/DDBJ databases">
        <title>Genome analysis and characterization of Microbaculum marinisediminis sp. nov., isolated from marine sediment.</title>
        <authorList>
            <person name="Du Z.-J."/>
            <person name="Ye Y.-Q."/>
            <person name="Zhang Z.-R."/>
            <person name="Yuan S.-M."/>
            <person name="Zhang X.-Y."/>
        </authorList>
    </citation>
    <scope>NUCLEOTIDE SEQUENCE [LARGE SCALE GENOMIC DNA]</scope>
    <source>
        <strain evidence="7 8">SDUM1044001</strain>
    </source>
</reference>
<dbReference type="InterPro" id="IPR008927">
    <property type="entry name" value="6-PGluconate_DH-like_C_sf"/>
</dbReference>
<dbReference type="RefSeq" id="WP_340329746.1">
    <property type="nucleotide sequence ID" value="NZ_JAZHOF010000004.1"/>
</dbReference>